<keyword evidence="3" id="KW-1185">Reference proteome</keyword>
<dbReference type="AlphaFoldDB" id="A0A5C3FS09"/>
<dbReference type="EMBL" id="OOIQ01000012">
    <property type="protein sequence ID" value="SPO46960.1"/>
    <property type="molecule type" value="Genomic_DNA"/>
</dbReference>
<evidence type="ECO:0000313" key="3">
    <source>
        <dbReference type="Proteomes" id="UP000325008"/>
    </source>
</evidence>
<proteinExistence type="predicted"/>
<accession>A0A5C3FS09</accession>
<feature type="region of interest" description="Disordered" evidence="1">
    <location>
        <begin position="62"/>
        <end position="84"/>
    </location>
</feature>
<feature type="region of interest" description="Disordered" evidence="1">
    <location>
        <begin position="106"/>
        <end position="128"/>
    </location>
</feature>
<comment type="caution">
    <text evidence="2">The sequence shown here is derived from an EMBL/GenBank/DDBJ whole genome shotgun (WGS) entry which is preliminary data.</text>
</comment>
<sequence length="128" mass="13741">MEKLCGVASVVPHCGRSGCWIDQLASYTCTCICTCTYTLACCIRAVAGVAALRQWRRPAWQPESGRNLGWEREESQVETSAGSERGWSCAGAVARNVERCSVVGSARSSSEASNLPPANELDAWTSLP</sequence>
<evidence type="ECO:0000256" key="1">
    <source>
        <dbReference type="SAM" id="MobiDB-lite"/>
    </source>
</evidence>
<evidence type="ECO:0000313" key="2">
    <source>
        <dbReference type="EMBL" id="SPO46960.1"/>
    </source>
</evidence>
<dbReference type="Proteomes" id="UP000325008">
    <property type="component" value="Unassembled WGS sequence"/>
</dbReference>
<reference evidence="2" key="1">
    <citation type="submission" date="2018-03" db="EMBL/GenBank/DDBJ databases">
        <authorList>
            <person name="Guldener U."/>
        </authorList>
    </citation>
    <scope>NUCLEOTIDE SEQUENCE [LARGE SCALE GENOMIC DNA]</scope>
    <source>
        <strain evidence="2">ATCC34888</strain>
    </source>
</reference>
<protein>
    <submittedName>
        <fullName evidence="2">Uncharacterized protein</fullName>
    </submittedName>
</protein>
<name>A0A5C3FS09_PSEA2</name>
<gene>
    <name evidence="2" type="ORF">PSANT_04646</name>
</gene>
<organism evidence="2 3">
    <name type="scientific">Pseudozyma antarctica</name>
    <name type="common">Yeast</name>
    <name type="synonym">Candida antarctica</name>
    <dbReference type="NCBI Taxonomy" id="84753"/>
    <lineage>
        <taxon>Eukaryota</taxon>
        <taxon>Fungi</taxon>
        <taxon>Dikarya</taxon>
        <taxon>Basidiomycota</taxon>
        <taxon>Ustilaginomycotina</taxon>
        <taxon>Ustilaginomycetes</taxon>
        <taxon>Ustilaginales</taxon>
        <taxon>Ustilaginaceae</taxon>
        <taxon>Moesziomyces</taxon>
    </lineage>
</organism>